<dbReference type="RefSeq" id="WP_089793583.1">
    <property type="nucleotide sequence ID" value="NZ_FPBP01000003.1"/>
</dbReference>
<proteinExistence type="predicted"/>
<reference evidence="2" key="1">
    <citation type="submission" date="2016-10" db="EMBL/GenBank/DDBJ databases">
        <authorList>
            <person name="Varghese N."/>
            <person name="Submissions S."/>
        </authorList>
    </citation>
    <scope>NUCLEOTIDE SEQUENCE [LARGE SCALE GENOMIC DNA]</scope>
    <source>
        <strain evidence="2">CGMCC 1.6981</strain>
    </source>
</reference>
<dbReference type="OrthoDB" id="6161550at2"/>
<evidence type="ECO:0000313" key="2">
    <source>
        <dbReference type="Proteomes" id="UP000198693"/>
    </source>
</evidence>
<gene>
    <name evidence="1" type="ORF">SAMN04487955_10366</name>
</gene>
<dbReference type="EMBL" id="FPBP01000003">
    <property type="protein sequence ID" value="SFU48772.1"/>
    <property type="molecule type" value="Genomic_DNA"/>
</dbReference>
<dbReference type="Proteomes" id="UP000198693">
    <property type="component" value="Unassembled WGS sequence"/>
</dbReference>
<sequence>MIDQFKEWMLDIQNIALDAKRDAALAEGDESLWKRQIWRSPDKNSAIKARFRDEGEKLGYRSRPSYKTGAGEWLYDFVWRKFDDEGHLQEVVLAMEIEMSDTKMSWIMKDFTKLLQSDAPYKIFIFQLKTETDVSEAMEHFKQTAHRYKSKLPAEVLLCGWSTSLNRFLLTDFKLGSGALT</sequence>
<evidence type="ECO:0000313" key="1">
    <source>
        <dbReference type="EMBL" id="SFU48772.1"/>
    </source>
</evidence>
<organism evidence="1 2">
    <name type="scientific">Halomonas korlensis</name>
    <dbReference type="NCBI Taxonomy" id="463301"/>
    <lineage>
        <taxon>Bacteria</taxon>
        <taxon>Pseudomonadati</taxon>
        <taxon>Pseudomonadota</taxon>
        <taxon>Gammaproteobacteria</taxon>
        <taxon>Oceanospirillales</taxon>
        <taxon>Halomonadaceae</taxon>
        <taxon>Halomonas</taxon>
    </lineage>
</organism>
<accession>A0A1I7GJV3</accession>
<name>A0A1I7GJV3_9GAMM</name>
<dbReference type="AlphaFoldDB" id="A0A1I7GJV3"/>
<keyword evidence="2" id="KW-1185">Reference proteome</keyword>
<protein>
    <submittedName>
        <fullName evidence="1">Uncharacterized protein</fullName>
    </submittedName>
</protein>